<reference evidence="1" key="1">
    <citation type="submission" date="2014-12" db="EMBL/GenBank/DDBJ databases">
        <title>Insight into the proteome of Arion vulgaris.</title>
        <authorList>
            <person name="Aradska J."/>
            <person name="Bulat T."/>
            <person name="Smidak R."/>
            <person name="Sarate P."/>
            <person name="Gangsoo J."/>
            <person name="Sialana F."/>
            <person name="Bilban M."/>
            <person name="Lubec G."/>
        </authorList>
    </citation>
    <scope>NUCLEOTIDE SEQUENCE</scope>
    <source>
        <tissue evidence="1">Skin</tissue>
    </source>
</reference>
<dbReference type="AlphaFoldDB" id="A0A0B6XX28"/>
<accession>A0A0B6XX28</accession>
<protein>
    <submittedName>
        <fullName evidence="1">Uncharacterized protein</fullName>
    </submittedName>
</protein>
<proteinExistence type="predicted"/>
<name>A0A0B6XX28_9EUPU</name>
<dbReference type="EMBL" id="HACG01001558">
    <property type="protein sequence ID" value="CEK48423.1"/>
    <property type="molecule type" value="Transcribed_RNA"/>
</dbReference>
<feature type="non-terminal residue" evidence="1">
    <location>
        <position position="1"/>
    </location>
</feature>
<gene>
    <name evidence="1" type="primary">ORF3931</name>
</gene>
<sequence>VLLMPDMDTMTAKDKRKTTTTEMRLLKRIFNVYRREKSDQIETGSKWVYKQQQNSSRGSRLSGYVIKYDCLQIVQHNRQ</sequence>
<evidence type="ECO:0000313" key="1">
    <source>
        <dbReference type="EMBL" id="CEK48423.1"/>
    </source>
</evidence>
<organism evidence="1">
    <name type="scientific">Arion vulgaris</name>
    <dbReference type="NCBI Taxonomy" id="1028688"/>
    <lineage>
        <taxon>Eukaryota</taxon>
        <taxon>Metazoa</taxon>
        <taxon>Spiralia</taxon>
        <taxon>Lophotrochozoa</taxon>
        <taxon>Mollusca</taxon>
        <taxon>Gastropoda</taxon>
        <taxon>Heterobranchia</taxon>
        <taxon>Euthyneura</taxon>
        <taxon>Panpulmonata</taxon>
        <taxon>Eupulmonata</taxon>
        <taxon>Stylommatophora</taxon>
        <taxon>Helicina</taxon>
        <taxon>Arionoidea</taxon>
        <taxon>Arionidae</taxon>
        <taxon>Arion</taxon>
    </lineage>
</organism>